<evidence type="ECO:0000256" key="4">
    <source>
        <dbReference type="ARBA" id="ARBA00060634"/>
    </source>
</evidence>
<comment type="catalytic activity">
    <reaction evidence="2">
        <text>4-(gamma-L-glutamylamino)butanoate + H2O = 4-aminobutanoate + L-glutamate</text>
        <dbReference type="Rhea" id="RHEA:19737"/>
        <dbReference type="ChEBI" id="CHEBI:15377"/>
        <dbReference type="ChEBI" id="CHEBI:29985"/>
        <dbReference type="ChEBI" id="CHEBI:58800"/>
        <dbReference type="ChEBI" id="CHEBI:59888"/>
        <dbReference type="EC" id="3.5.1.94"/>
    </reaction>
</comment>
<dbReference type="PROSITE" id="PS51273">
    <property type="entry name" value="GATASE_TYPE_1"/>
    <property type="match status" value="1"/>
</dbReference>
<evidence type="ECO:0000256" key="3">
    <source>
        <dbReference type="ARBA" id="ARBA00055068"/>
    </source>
</evidence>
<sequence>MTSIIGIPACTKLINNHHQHATPARYGDALMRAADALPLLIPPEGEAMLAVLDRLDGILFNGSPSNVMPTRYGATADETPDSHDPDRDATTLPLLVAAIARGMPVFGICRGLQELNVALGGTLHQQVHTIPGRNDHRGGVGTRAEQYAVRHQVSLTGSVARICGSDTIMVNSLHGQAIDRLAPSLVVEATAPDGTIEAVRVADAKGFALAVQWHPEWDVLGAPDRQRLFAAFGAACAAYRTGARQAA</sequence>
<dbReference type="PANTHER" id="PTHR43235">
    <property type="entry name" value="GLUTAMINE AMIDOTRANSFERASE PB2B2.05-RELATED"/>
    <property type="match status" value="1"/>
</dbReference>
<proteinExistence type="inferred from homology"/>
<name>A0A8G2CNI6_ACIRU</name>
<dbReference type="RefSeq" id="WP_029313637.1">
    <property type="nucleotide sequence ID" value="NZ_FTNE01000033.1"/>
</dbReference>
<evidence type="ECO:0000313" key="7">
    <source>
        <dbReference type="Proteomes" id="UP000186308"/>
    </source>
</evidence>
<keyword evidence="7" id="KW-1185">Reference proteome</keyword>
<dbReference type="EMBL" id="FTNE01000033">
    <property type="protein sequence ID" value="SIR44673.1"/>
    <property type="molecule type" value="Genomic_DNA"/>
</dbReference>
<organism evidence="6 7">
    <name type="scientific">Acidiphilium rubrum</name>
    <dbReference type="NCBI Taxonomy" id="526"/>
    <lineage>
        <taxon>Bacteria</taxon>
        <taxon>Pseudomonadati</taxon>
        <taxon>Pseudomonadota</taxon>
        <taxon>Alphaproteobacteria</taxon>
        <taxon>Acetobacterales</taxon>
        <taxon>Acidocellaceae</taxon>
        <taxon>Acidiphilium</taxon>
    </lineage>
</organism>
<dbReference type="EC" id="3.5.1.94" evidence="5"/>
<dbReference type="InterPro" id="IPR044668">
    <property type="entry name" value="PuuD-like"/>
</dbReference>
<dbReference type="Pfam" id="PF07722">
    <property type="entry name" value="Peptidase_C26"/>
    <property type="match status" value="1"/>
</dbReference>
<comment type="similarity">
    <text evidence="1">Belongs to the peptidase C26 family.</text>
</comment>
<accession>A0A8G2CNI6</accession>
<evidence type="ECO:0000256" key="2">
    <source>
        <dbReference type="ARBA" id="ARBA00052718"/>
    </source>
</evidence>
<dbReference type="SUPFAM" id="SSF52317">
    <property type="entry name" value="Class I glutamine amidotransferase-like"/>
    <property type="match status" value="1"/>
</dbReference>
<dbReference type="FunFam" id="3.40.50.880:FF:000030">
    <property type="entry name" value="Gamma-glutamyl-gamma-aminobutyrate hydrolase PuuD"/>
    <property type="match status" value="1"/>
</dbReference>
<dbReference type="InterPro" id="IPR029062">
    <property type="entry name" value="Class_I_gatase-like"/>
</dbReference>
<dbReference type="InterPro" id="IPR011697">
    <property type="entry name" value="Peptidase_C26"/>
</dbReference>
<gene>
    <name evidence="6" type="ORF">SAMN05421828_13325</name>
</gene>
<dbReference type="GO" id="GO:0005829">
    <property type="term" value="C:cytosol"/>
    <property type="evidence" value="ECO:0007669"/>
    <property type="project" value="TreeGrafter"/>
</dbReference>
<dbReference type="Gene3D" id="3.40.50.880">
    <property type="match status" value="1"/>
</dbReference>
<reference evidence="6 7" key="1">
    <citation type="submission" date="2017-01" db="EMBL/GenBank/DDBJ databases">
        <authorList>
            <person name="Varghese N."/>
            <person name="Submissions S."/>
        </authorList>
    </citation>
    <scope>NUCLEOTIDE SEQUENCE [LARGE SCALE GENOMIC DNA]</scope>
    <source>
        <strain evidence="6 7">ATCC 35905</strain>
    </source>
</reference>
<dbReference type="CDD" id="cd01745">
    <property type="entry name" value="GATase1_2"/>
    <property type="match status" value="1"/>
</dbReference>
<comment type="function">
    <text evidence="3">Involved in the breakdown of putrescine via hydrolysis of the gamma-glutamyl linkage of gamma-glutamyl-gamma-aminobutyrate.</text>
</comment>
<comment type="pathway">
    <text evidence="4">Amine and polyamine degradation; putrescine degradation; 4-aminobutanoate from putrescine: step 4/4.</text>
</comment>
<evidence type="ECO:0000256" key="1">
    <source>
        <dbReference type="ARBA" id="ARBA00011083"/>
    </source>
</evidence>
<dbReference type="AlphaFoldDB" id="A0A8G2CNI6"/>
<evidence type="ECO:0000256" key="5">
    <source>
        <dbReference type="ARBA" id="ARBA00066788"/>
    </source>
</evidence>
<evidence type="ECO:0000313" key="6">
    <source>
        <dbReference type="EMBL" id="SIR44673.1"/>
    </source>
</evidence>
<dbReference type="GO" id="GO:0006598">
    <property type="term" value="P:polyamine catabolic process"/>
    <property type="evidence" value="ECO:0007669"/>
    <property type="project" value="TreeGrafter"/>
</dbReference>
<dbReference type="GO" id="GO:0033969">
    <property type="term" value="F:gamma-glutamyl-gamma-aminobutyrate hydrolase activity"/>
    <property type="evidence" value="ECO:0007669"/>
    <property type="project" value="UniProtKB-EC"/>
</dbReference>
<keyword evidence="6" id="KW-0378">Hydrolase</keyword>
<dbReference type="PANTHER" id="PTHR43235:SF1">
    <property type="entry name" value="GLUTAMINE AMIDOTRANSFERASE PB2B2.05-RELATED"/>
    <property type="match status" value="1"/>
</dbReference>
<dbReference type="OrthoDB" id="9813383at2"/>
<dbReference type="Proteomes" id="UP000186308">
    <property type="component" value="Unassembled WGS sequence"/>
</dbReference>
<protein>
    <recommendedName>
        <fullName evidence="5">gamma-glutamyl-gamma-aminobutyrate hydrolase</fullName>
        <ecNumber evidence="5">3.5.1.94</ecNumber>
    </recommendedName>
</protein>
<comment type="caution">
    <text evidence="6">The sequence shown here is derived from an EMBL/GenBank/DDBJ whole genome shotgun (WGS) entry which is preliminary data.</text>
</comment>